<reference evidence="2" key="1">
    <citation type="submission" date="2011-06" db="EMBL/GenBank/DDBJ databases">
        <title>Complete genome sequence of Paenibacillus mucilaginosus KNP414.</title>
        <authorList>
            <person name="Wang J."/>
            <person name="Hu S."/>
            <person name="Hu X."/>
            <person name="Zhang B."/>
            <person name="Dong D."/>
            <person name="Zhang S."/>
            <person name="Zhao K."/>
            <person name="Wu D."/>
        </authorList>
    </citation>
    <scope>NUCLEOTIDE SEQUENCE [LARGE SCALE GENOMIC DNA]</scope>
    <source>
        <strain evidence="2">KNP414</strain>
    </source>
</reference>
<protein>
    <submittedName>
        <fullName evidence="1">Uncharacterized protein</fullName>
    </submittedName>
</protein>
<dbReference type="AlphaFoldDB" id="F8FP25"/>
<name>F8FP25_PAEMK</name>
<sequence length="51" mass="5894">MRSQKRIPFLLQPERFLTPAGITALAAGPLFPGVRSVMYRSYHYSEKDKHM</sequence>
<gene>
    <name evidence="1" type="ordered locus">KNP414_07294</name>
</gene>
<evidence type="ECO:0000313" key="2">
    <source>
        <dbReference type="Proteomes" id="UP000006620"/>
    </source>
</evidence>
<dbReference type="KEGG" id="pms:KNP414_07294"/>
<evidence type="ECO:0000313" key="1">
    <source>
        <dbReference type="EMBL" id="AEI45804.1"/>
    </source>
</evidence>
<accession>F8FP25</accession>
<dbReference type="Proteomes" id="UP000006620">
    <property type="component" value="Chromosome"/>
</dbReference>
<dbReference type="EMBL" id="CP002869">
    <property type="protein sequence ID" value="AEI45804.1"/>
    <property type="molecule type" value="Genomic_DNA"/>
</dbReference>
<organism evidence="1 2">
    <name type="scientific">Paenibacillus mucilaginosus (strain KNP414)</name>
    <dbReference type="NCBI Taxonomy" id="1036673"/>
    <lineage>
        <taxon>Bacteria</taxon>
        <taxon>Bacillati</taxon>
        <taxon>Bacillota</taxon>
        <taxon>Bacilli</taxon>
        <taxon>Bacillales</taxon>
        <taxon>Paenibacillaceae</taxon>
        <taxon>Paenibacillus</taxon>
    </lineage>
</organism>
<reference evidence="1 2" key="2">
    <citation type="journal article" date="2013" name="Genome Announc.">
        <title>Genome Sequence of Growth-Improving Paenibacillus mucilaginosus Strain KNP414.</title>
        <authorList>
            <person name="Lu J.J."/>
            <person name="Wang J.F."/>
            <person name="Hu X.F."/>
        </authorList>
    </citation>
    <scope>NUCLEOTIDE SEQUENCE [LARGE SCALE GENOMIC DNA]</scope>
    <source>
        <strain evidence="1 2">KNP414</strain>
    </source>
</reference>
<proteinExistence type="predicted"/>
<dbReference type="PATRIC" id="fig|1036673.3.peg.6808"/>
<dbReference type="HOGENOM" id="CLU_3101711_0_0_9"/>